<evidence type="ECO:0000313" key="1">
    <source>
        <dbReference type="EMBL" id="TWH67226.1"/>
    </source>
</evidence>
<name>A0A562I8S1_MICOL</name>
<proteinExistence type="predicted"/>
<sequence length="403" mass="45097">MNQGIPGPSVTAAADDLLHRSAPLKAALVAFGQSQRFTGEFRSAYANRFGTAKPGNQVDYINFLDRFVLEHRSGDGRTVVEQFIASRPDLPEAERAMLRCWVTVVEGIFEVERHDGDAAVMVNLADELTYRVRSNAGPQLLEQLTPETILWARLVPLGEDWLLSGALNAAPLEARREMCRAAAEMANTCPAAVFRNPDKIALGWELHHRLRGHFIEFFGADLAIVTGHELADRMAGFWNHHATRISALHRPASQDAPDEEQPPSVPRMSISPDLEQAETVGVMFDEVDGLWFLPEYRLIQEVFADPALITGRRYREAVSGYLKSQTLPPIALRRLAEQDPDRAGRVFARLLGKPRFTWQRDGEALLRRYKAGFFDRTPLPGVTPLSNRQRAFLRPRSDVEGLG</sequence>
<protein>
    <submittedName>
        <fullName evidence="1">Uncharacterized protein</fullName>
    </submittedName>
</protein>
<gene>
    <name evidence="1" type="ORF">JD77_02198</name>
</gene>
<accession>A0A562I8S1</accession>
<dbReference type="RefSeq" id="WP_145774139.1">
    <property type="nucleotide sequence ID" value="NZ_BAAATQ010000265.1"/>
</dbReference>
<dbReference type="AlphaFoldDB" id="A0A562I8S1"/>
<comment type="caution">
    <text evidence="1">The sequence shown here is derived from an EMBL/GenBank/DDBJ whole genome shotgun (WGS) entry which is preliminary data.</text>
</comment>
<keyword evidence="2" id="KW-1185">Reference proteome</keyword>
<dbReference type="EMBL" id="VLKE01000001">
    <property type="protein sequence ID" value="TWH67226.1"/>
    <property type="molecule type" value="Genomic_DNA"/>
</dbReference>
<evidence type="ECO:0000313" key="2">
    <source>
        <dbReference type="Proteomes" id="UP000319825"/>
    </source>
</evidence>
<dbReference type="Proteomes" id="UP000319825">
    <property type="component" value="Unassembled WGS sequence"/>
</dbReference>
<dbReference type="OrthoDB" id="3507935at2"/>
<organism evidence="1 2">
    <name type="scientific">Micromonospora olivasterospora</name>
    <dbReference type="NCBI Taxonomy" id="1880"/>
    <lineage>
        <taxon>Bacteria</taxon>
        <taxon>Bacillati</taxon>
        <taxon>Actinomycetota</taxon>
        <taxon>Actinomycetes</taxon>
        <taxon>Micromonosporales</taxon>
        <taxon>Micromonosporaceae</taxon>
        <taxon>Micromonospora</taxon>
    </lineage>
</organism>
<reference evidence="1 2" key="1">
    <citation type="submission" date="2019-07" db="EMBL/GenBank/DDBJ databases">
        <title>R&amp;d 2014.</title>
        <authorList>
            <person name="Klenk H.-P."/>
        </authorList>
    </citation>
    <scope>NUCLEOTIDE SEQUENCE [LARGE SCALE GENOMIC DNA]</scope>
    <source>
        <strain evidence="1 2">DSM 43868</strain>
    </source>
</reference>